<feature type="signal peptide" evidence="1">
    <location>
        <begin position="1"/>
        <end position="21"/>
    </location>
</feature>
<comment type="caution">
    <text evidence="3">The sequence shown here is derived from an EMBL/GenBank/DDBJ whole genome shotgun (WGS) entry which is preliminary data.</text>
</comment>
<dbReference type="EMBL" id="PDOC01000035">
    <property type="protein sequence ID" value="PIL42138.1"/>
    <property type="molecule type" value="Genomic_DNA"/>
</dbReference>
<keyword evidence="1" id="KW-0732">Signal</keyword>
<accession>A0A2G8T8Z7</accession>
<name>A0A2G8T8Z7_9BURK</name>
<evidence type="ECO:0000259" key="2">
    <source>
        <dbReference type="Pfam" id="PF09832"/>
    </source>
</evidence>
<dbReference type="AlphaFoldDB" id="A0A2G8T8Z7"/>
<evidence type="ECO:0000313" key="4">
    <source>
        <dbReference type="Proteomes" id="UP000230390"/>
    </source>
</evidence>
<evidence type="ECO:0000256" key="1">
    <source>
        <dbReference type="SAM" id="SignalP"/>
    </source>
</evidence>
<dbReference type="InterPro" id="IPR018637">
    <property type="entry name" value="DUF2059"/>
</dbReference>
<reference evidence="3 4" key="1">
    <citation type="submission" date="2017-10" db="EMBL/GenBank/DDBJ databases">
        <title>Massilia psychrophilum sp. nov., a novel purple-pigmented bacterium isolated from Tianshan glacier, Xinjiang Municipality, China.</title>
        <authorList>
            <person name="Wang H."/>
        </authorList>
    </citation>
    <scope>NUCLEOTIDE SEQUENCE [LARGE SCALE GENOMIC DNA]</scope>
    <source>
        <strain evidence="3 4">JCM 30074</strain>
    </source>
</reference>
<dbReference type="RefSeq" id="WP_099793664.1">
    <property type="nucleotide sequence ID" value="NZ_JBHLYV010000097.1"/>
</dbReference>
<dbReference type="OrthoDB" id="8589964at2"/>
<gene>
    <name evidence="3" type="ORF">CR105_25890</name>
</gene>
<keyword evidence="4" id="KW-1185">Reference proteome</keyword>
<sequence>MKKIVLAACLAVSFAAPSAWAQSAPAVSAETTAAVKDLLDAMHYRDTMRQTIGQMQKNMPAIMLQGTAASINNNKTMTDAQKTEAMAKANRDIPKATAAVDAIFNDPGLMDDLVAEFIPLYARHFSTAELRQMAAFYRTPTGSKMIKLMPQIAGESMQVSQKVMGPRLNAAIEKVVKAK</sequence>
<protein>
    <recommendedName>
        <fullName evidence="2">DUF2059 domain-containing protein</fullName>
    </recommendedName>
</protein>
<feature type="chain" id="PRO_5013647934" description="DUF2059 domain-containing protein" evidence="1">
    <location>
        <begin position="22"/>
        <end position="179"/>
    </location>
</feature>
<organism evidence="3 4">
    <name type="scientific">Massilia eurypsychrophila</name>
    <dbReference type="NCBI Taxonomy" id="1485217"/>
    <lineage>
        <taxon>Bacteria</taxon>
        <taxon>Pseudomonadati</taxon>
        <taxon>Pseudomonadota</taxon>
        <taxon>Betaproteobacteria</taxon>
        <taxon>Burkholderiales</taxon>
        <taxon>Oxalobacteraceae</taxon>
        <taxon>Telluria group</taxon>
        <taxon>Massilia</taxon>
    </lineage>
</organism>
<dbReference type="Proteomes" id="UP000230390">
    <property type="component" value="Unassembled WGS sequence"/>
</dbReference>
<dbReference type="Pfam" id="PF09832">
    <property type="entry name" value="DUF2059"/>
    <property type="match status" value="1"/>
</dbReference>
<evidence type="ECO:0000313" key="3">
    <source>
        <dbReference type="EMBL" id="PIL42138.1"/>
    </source>
</evidence>
<proteinExistence type="predicted"/>
<feature type="domain" description="DUF2059" evidence="2">
    <location>
        <begin position="111"/>
        <end position="165"/>
    </location>
</feature>